<proteinExistence type="predicted"/>
<keyword evidence="1" id="KW-0732">Signal</keyword>
<gene>
    <name evidence="2" type="ORF">TASIC1_0008040300</name>
</gene>
<accession>A0A6V8QZV9</accession>
<dbReference type="OrthoDB" id="4726568at2759"/>
<evidence type="ECO:0000313" key="3">
    <source>
        <dbReference type="Proteomes" id="UP000517252"/>
    </source>
</evidence>
<dbReference type="Proteomes" id="UP000517252">
    <property type="component" value="Unassembled WGS sequence"/>
</dbReference>
<evidence type="ECO:0000313" key="2">
    <source>
        <dbReference type="EMBL" id="GFP57562.1"/>
    </source>
</evidence>
<name>A0A6V8QZV9_TRIAP</name>
<dbReference type="EMBL" id="BLZH01000008">
    <property type="protein sequence ID" value="GFP57562.1"/>
    <property type="molecule type" value="Genomic_DNA"/>
</dbReference>
<evidence type="ECO:0000256" key="1">
    <source>
        <dbReference type="SAM" id="SignalP"/>
    </source>
</evidence>
<feature type="signal peptide" evidence="1">
    <location>
        <begin position="1"/>
        <end position="18"/>
    </location>
</feature>
<reference evidence="2" key="1">
    <citation type="submission" date="2020-07" db="EMBL/GenBank/DDBJ databases">
        <title>Trichoderma asperellum IC-1 whole genome shotgun sequence.</title>
        <authorList>
            <person name="Kanamasa S."/>
            <person name="Takahashi H."/>
        </authorList>
    </citation>
    <scope>NUCLEOTIDE SEQUENCE [LARGE SCALE GENOMIC DNA]</scope>
    <source>
        <strain evidence="2">IC-1</strain>
    </source>
</reference>
<protein>
    <submittedName>
        <fullName evidence="2">Uncharacterized protein</fullName>
    </submittedName>
</protein>
<feature type="chain" id="PRO_5027913174" evidence="1">
    <location>
        <begin position="19"/>
        <end position="147"/>
    </location>
</feature>
<organism evidence="2 3">
    <name type="scientific">Trichoderma asperellum</name>
    <name type="common">Filamentous fungus</name>
    <dbReference type="NCBI Taxonomy" id="101201"/>
    <lineage>
        <taxon>Eukaryota</taxon>
        <taxon>Fungi</taxon>
        <taxon>Dikarya</taxon>
        <taxon>Ascomycota</taxon>
        <taxon>Pezizomycotina</taxon>
        <taxon>Sordariomycetes</taxon>
        <taxon>Hypocreomycetidae</taxon>
        <taxon>Hypocreales</taxon>
        <taxon>Hypocreaceae</taxon>
        <taxon>Trichoderma</taxon>
    </lineage>
</organism>
<dbReference type="AlphaFoldDB" id="A0A6V8QZV9"/>
<comment type="caution">
    <text evidence="2">The sequence shown here is derived from an EMBL/GenBank/DDBJ whole genome shotgun (WGS) entry which is preliminary data.</text>
</comment>
<sequence length="147" mass="16357">MRYLYAAVVLLVDQVAVATPIIHVGMDLISYSANPQYDAVTNLDPRELQKRFTCQALNHVIRTIGTSKNTIAFVTMSTGPHSCYLRISAAHYSSAQAEILPGARRRDYGDIHGEYVDWWTSVLGSSANNLKYDAISSLSFDDEEEIL</sequence>